<name>A0AAD0SSR9_9BACT</name>
<organism evidence="1 2">
    <name type="scientific">Arcobacter suis CECT 7833</name>
    <dbReference type="NCBI Taxonomy" id="663365"/>
    <lineage>
        <taxon>Bacteria</taxon>
        <taxon>Pseudomonadati</taxon>
        <taxon>Campylobacterota</taxon>
        <taxon>Epsilonproteobacteria</taxon>
        <taxon>Campylobacterales</taxon>
        <taxon>Arcobacteraceae</taxon>
        <taxon>Arcobacter</taxon>
    </lineage>
</organism>
<dbReference type="Proteomes" id="UP000263040">
    <property type="component" value="Chromosome"/>
</dbReference>
<accession>A0AAD0SSR9</accession>
<evidence type="ECO:0000313" key="2">
    <source>
        <dbReference type="Proteomes" id="UP000263040"/>
    </source>
</evidence>
<dbReference type="KEGG" id="asui:ASUIS_2259"/>
<dbReference type="RefSeq" id="WP_118887256.1">
    <property type="nucleotide sequence ID" value="NZ_CP032100.1"/>
</dbReference>
<proteinExistence type="predicted"/>
<dbReference type="EMBL" id="CP032100">
    <property type="protein sequence ID" value="AXX90682.1"/>
    <property type="molecule type" value="Genomic_DNA"/>
</dbReference>
<protein>
    <submittedName>
        <fullName evidence="1">Uncharacterized protein</fullName>
    </submittedName>
</protein>
<dbReference type="AlphaFoldDB" id="A0AAD0SSR9"/>
<evidence type="ECO:0000313" key="1">
    <source>
        <dbReference type="EMBL" id="AXX90682.1"/>
    </source>
</evidence>
<keyword evidence="2" id="KW-1185">Reference proteome</keyword>
<gene>
    <name evidence="1" type="ORF">ASUIS_2259</name>
</gene>
<sequence>MSDSLNNVNINSLKNDIENGKVIPFIGAGISQSVKLKRKDETPFRKTLLIDLSSVIIDSNKKNIIDSLLLFREDEINYLEIADKIK</sequence>
<reference evidence="1 2" key="1">
    <citation type="submission" date="2018-08" db="EMBL/GenBank/DDBJ databases">
        <title>Complete genome of the Arcobacter suis type strain LMG 26152.</title>
        <authorList>
            <person name="Miller W.G."/>
            <person name="Yee E."/>
            <person name="Bono J.L."/>
        </authorList>
    </citation>
    <scope>NUCLEOTIDE SEQUENCE [LARGE SCALE GENOMIC DNA]</scope>
    <source>
        <strain evidence="1 2">CECT 7833</strain>
    </source>
</reference>